<dbReference type="RefSeq" id="WP_106226003.1">
    <property type="nucleotide sequence ID" value="NZ_PVTV01000001.1"/>
</dbReference>
<dbReference type="AlphaFoldDB" id="A0A2T0XRI5"/>
<comment type="caution">
    <text evidence="2">The sequence shown here is derived from an EMBL/GenBank/DDBJ whole genome shotgun (WGS) entry which is preliminary data.</text>
</comment>
<dbReference type="OrthoDB" id="8684364at2"/>
<dbReference type="EMBL" id="PVTV01000001">
    <property type="protein sequence ID" value="PRZ01551.1"/>
    <property type="molecule type" value="Genomic_DNA"/>
</dbReference>
<organism evidence="2 3">
    <name type="scientific">Jezberella montanilacus</name>
    <dbReference type="NCBI Taxonomy" id="323426"/>
    <lineage>
        <taxon>Bacteria</taxon>
        <taxon>Pseudomonadati</taxon>
        <taxon>Pseudomonadota</taxon>
        <taxon>Betaproteobacteria</taxon>
        <taxon>Burkholderiales</taxon>
        <taxon>Alcaligenaceae</taxon>
        <taxon>Jezberella</taxon>
    </lineage>
</organism>
<proteinExistence type="predicted"/>
<protein>
    <submittedName>
        <fullName evidence="2">Uncharacterized protein</fullName>
    </submittedName>
</protein>
<feature type="compositionally biased region" description="Acidic residues" evidence="1">
    <location>
        <begin position="130"/>
        <end position="160"/>
    </location>
</feature>
<sequence length="174" mass="19376">MSASDFTLNFTEEELIMLGKTADGLSAYMGKSVLAEIGMDDEAEWVIFAIPLGVDEEHDDKAVHVQMGGSGARFVGGRGGLDLDTDIYDCRYLWSIQITDDPEARFVRLDEHGNEFDFSNDLAELLPFETTDEELPDPDLELAEDLGDDQEPEDFEGDDDRGDHGRHTHKGPLH</sequence>
<name>A0A2T0XRI5_9BURK</name>
<dbReference type="Proteomes" id="UP000238308">
    <property type="component" value="Unassembled WGS sequence"/>
</dbReference>
<evidence type="ECO:0000313" key="2">
    <source>
        <dbReference type="EMBL" id="PRZ01551.1"/>
    </source>
</evidence>
<evidence type="ECO:0000256" key="1">
    <source>
        <dbReference type="SAM" id="MobiDB-lite"/>
    </source>
</evidence>
<keyword evidence="3" id="KW-1185">Reference proteome</keyword>
<feature type="compositionally biased region" description="Basic residues" evidence="1">
    <location>
        <begin position="164"/>
        <end position="174"/>
    </location>
</feature>
<gene>
    <name evidence="2" type="ORF">BCM14_0061</name>
</gene>
<feature type="region of interest" description="Disordered" evidence="1">
    <location>
        <begin position="130"/>
        <end position="174"/>
    </location>
</feature>
<accession>A0A2T0XRI5</accession>
<evidence type="ECO:0000313" key="3">
    <source>
        <dbReference type="Proteomes" id="UP000238308"/>
    </source>
</evidence>
<reference evidence="2 3" key="1">
    <citation type="submission" date="2018-03" db="EMBL/GenBank/DDBJ databases">
        <title>Genomic Encyclopedia of Type Strains, Phase III (KMG-III): the genomes of soil and plant-associated and newly described type strains.</title>
        <authorList>
            <person name="Whitman W."/>
        </authorList>
    </citation>
    <scope>NUCLEOTIDE SEQUENCE [LARGE SCALE GENOMIC DNA]</scope>
    <source>
        <strain evidence="2 3">MWH-P2sevCIIIb</strain>
    </source>
</reference>